<reference evidence="4" key="3">
    <citation type="submission" date="2011-03" db="EMBL/GenBank/DDBJ databases">
        <title>Annotation of Magnaporthe poae ATCC 64411.</title>
        <authorList>
            <person name="Ma L.-J."/>
            <person name="Dead R."/>
            <person name="Young S.K."/>
            <person name="Zeng Q."/>
            <person name="Gargeya S."/>
            <person name="Fitzgerald M."/>
            <person name="Haas B."/>
            <person name="Abouelleil A."/>
            <person name="Alvarado L."/>
            <person name="Arachchi H.M."/>
            <person name="Berlin A."/>
            <person name="Brown A."/>
            <person name="Chapman S.B."/>
            <person name="Chen Z."/>
            <person name="Dunbar C."/>
            <person name="Freedman E."/>
            <person name="Gearin G."/>
            <person name="Gellesch M."/>
            <person name="Goldberg J."/>
            <person name="Griggs A."/>
            <person name="Gujja S."/>
            <person name="Heiman D."/>
            <person name="Howarth C."/>
            <person name="Larson L."/>
            <person name="Lui A."/>
            <person name="MacDonald P.J.P."/>
            <person name="Mehta T."/>
            <person name="Montmayeur A."/>
            <person name="Murphy C."/>
            <person name="Neiman D."/>
            <person name="Pearson M."/>
            <person name="Priest M."/>
            <person name="Roberts A."/>
            <person name="Saif S."/>
            <person name="Shea T."/>
            <person name="Shenoy N."/>
            <person name="Sisk P."/>
            <person name="Stolte C."/>
            <person name="Sykes S."/>
            <person name="Yandava C."/>
            <person name="Wortman J."/>
            <person name="Nusbaum C."/>
            <person name="Birren B."/>
        </authorList>
    </citation>
    <scope>NUCLEOTIDE SEQUENCE</scope>
    <source>
        <strain evidence="4">ATCC 64411</strain>
    </source>
</reference>
<dbReference type="OrthoDB" id="2309723at2759"/>
<dbReference type="PROSITE" id="PS50405">
    <property type="entry name" value="GST_CTER"/>
    <property type="match status" value="1"/>
</dbReference>
<evidence type="ECO:0000313" key="6">
    <source>
        <dbReference type="Proteomes" id="UP000011715"/>
    </source>
</evidence>
<reference evidence="5" key="4">
    <citation type="journal article" date="2015" name="G3 (Bethesda)">
        <title>Genome sequences of three phytopathogenic species of the Magnaporthaceae family of fungi.</title>
        <authorList>
            <person name="Okagaki L.H."/>
            <person name="Nunes C.C."/>
            <person name="Sailsbery J."/>
            <person name="Clay B."/>
            <person name="Brown D."/>
            <person name="John T."/>
            <person name="Oh Y."/>
            <person name="Young N."/>
            <person name="Fitzgerald M."/>
            <person name="Haas B.J."/>
            <person name="Zeng Q."/>
            <person name="Young S."/>
            <person name="Adiconis X."/>
            <person name="Fan L."/>
            <person name="Levin J.Z."/>
            <person name="Mitchell T.K."/>
            <person name="Okubara P.A."/>
            <person name="Farman M.L."/>
            <person name="Kohn L.M."/>
            <person name="Birren B."/>
            <person name="Ma L.-J."/>
            <person name="Dean R.A."/>
        </authorList>
    </citation>
    <scope>NUCLEOTIDE SEQUENCE</scope>
    <source>
        <strain evidence="5">ATCC 64411 / 73-15</strain>
    </source>
</reference>
<dbReference type="InterPro" id="IPR036282">
    <property type="entry name" value="Glutathione-S-Trfase_C_sf"/>
</dbReference>
<dbReference type="PANTHER" id="PTHR44051:SF9">
    <property type="entry name" value="GLUTATHIONE S-TRANSFERASE 1"/>
    <property type="match status" value="1"/>
</dbReference>
<feature type="domain" description="GST C-terminal" evidence="3">
    <location>
        <begin position="59"/>
        <end position="185"/>
    </location>
</feature>
<dbReference type="STRING" id="644358.A0A0C4DN56"/>
<reference evidence="5" key="5">
    <citation type="submission" date="2015-06" db="UniProtKB">
        <authorList>
            <consortium name="EnsemblFungi"/>
        </authorList>
    </citation>
    <scope>IDENTIFICATION</scope>
    <source>
        <strain evidence="5">ATCC 64411</strain>
    </source>
</reference>
<evidence type="ECO:0000313" key="4">
    <source>
        <dbReference type="EMBL" id="KLU82156.1"/>
    </source>
</evidence>
<dbReference type="Proteomes" id="UP000011715">
    <property type="component" value="Unassembled WGS sequence"/>
</dbReference>
<reference evidence="4" key="1">
    <citation type="submission" date="2010-05" db="EMBL/GenBank/DDBJ databases">
        <title>The Genome Sequence of Magnaporthe poae strain ATCC 64411.</title>
        <authorList>
            <consortium name="The Broad Institute Genome Sequencing Platform"/>
            <consortium name="Broad Institute Genome Sequencing Center for Infectious Disease"/>
            <person name="Ma L.-J."/>
            <person name="Dead R."/>
            <person name="Young S."/>
            <person name="Zeng Q."/>
            <person name="Koehrsen M."/>
            <person name="Alvarado L."/>
            <person name="Berlin A."/>
            <person name="Chapman S.B."/>
            <person name="Chen Z."/>
            <person name="Freedman E."/>
            <person name="Gellesch M."/>
            <person name="Goldberg J."/>
            <person name="Griggs A."/>
            <person name="Gujja S."/>
            <person name="Heilman E.R."/>
            <person name="Heiman D."/>
            <person name="Hepburn T."/>
            <person name="Howarth C."/>
            <person name="Jen D."/>
            <person name="Larson L."/>
            <person name="Mehta T."/>
            <person name="Neiman D."/>
            <person name="Pearson M."/>
            <person name="Roberts A."/>
            <person name="Saif S."/>
            <person name="Shea T."/>
            <person name="Shenoy N."/>
            <person name="Sisk P."/>
            <person name="Stolte C."/>
            <person name="Sykes S."/>
            <person name="Walk T."/>
            <person name="White J."/>
            <person name="Yandava C."/>
            <person name="Haas B."/>
            <person name="Nusbaum C."/>
            <person name="Birren B."/>
        </authorList>
    </citation>
    <scope>NUCLEOTIDE SEQUENCE</scope>
    <source>
        <strain evidence="4">ATCC 64411</strain>
    </source>
</reference>
<reference evidence="6" key="2">
    <citation type="submission" date="2010-05" db="EMBL/GenBank/DDBJ databases">
        <title>The genome sequence of Magnaporthe poae strain ATCC 64411.</title>
        <authorList>
            <person name="Ma L.-J."/>
            <person name="Dead R."/>
            <person name="Young S."/>
            <person name="Zeng Q."/>
            <person name="Koehrsen M."/>
            <person name="Alvarado L."/>
            <person name="Berlin A."/>
            <person name="Chapman S.B."/>
            <person name="Chen Z."/>
            <person name="Freedman E."/>
            <person name="Gellesch M."/>
            <person name="Goldberg J."/>
            <person name="Griggs A."/>
            <person name="Gujja S."/>
            <person name="Heilman E.R."/>
            <person name="Heiman D."/>
            <person name="Hepburn T."/>
            <person name="Howarth C."/>
            <person name="Jen D."/>
            <person name="Larson L."/>
            <person name="Mehta T."/>
            <person name="Neiman D."/>
            <person name="Pearson M."/>
            <person name="Roberts A."/>
            <person name="Saif S."/>
            <person name="Shea T."/>
            <person name="Shenoy N."/>
            <person name="Sisk P."/>
            <person name="Stolte C."/>
            <person name="Sykes S."/>
            <person name="Walk T."/>
            <person name="White J."/>
            <person name="Yandava C."/>
            <person name="Haas B."/>
            <person name="Nusbaum C."/>
            <person name="Birren B."/>
        </authorList>
    </citation>
    <scope>NUCLEOTIDE SEQUENCE [LARGE SCALE GENOMIC DNA]</scope>
    <source>
        <strain evidence="6">ATCC 64411 / 73-15</strain>
    </source>
</reference>
<dbReference type="eggNOG" id="KOG0867">
    <property type="taxonomic scope" value="Eukaryota"/>
</dbReference>
<dbReference type="OMA" id="ADISCAY"/>
<dbReference type="EnsemblFungi" id="MAPG_01232T0">
    <property type="protein sequence ID" value="MAPG_01232T0"/>
    <property type="gene ID" value="MAPG_01232"/>
</dbReference>
<organism evidence="5 6">
    <name type="scientific">Magnaporthiopsis poae (strain ATCC 64411 / 73-15)</name>
    <name type="common">Kentucky bluegrass fungus</name>
    <name type="synonym">Magnaporthe poae</name>
    <dbReference type="NCBI Taxonomy" id="644358"/>
    <lineage>
        <taxon>Eukaryota</taxon>
        <taxon>Fungi</taxon>
        <taxon>Dikarya</taxon>
        <taxon>Ascomycota</taxon>
        <taxon>Pezizomycotina</taxon>
        <taxon>Sordariomycetes</taxon>
        <taxon>Sordariomycetidae</taxon>
        <taxon>Magnaporthales</taxon>
        <taxon>Magnaporthaceae</taxon>
        <taxon>Magnaporthiopsis</taxon>
    </lineage>
</organism>
<dbReference type="SFLD" id="SFLDS00019">
    <property type="entry name" value="Glutathione_Transferase_(cytos"/>
    <property type="match status" value="1"/>
</dbReference>
<dbReference type="AlphaFoldDB" id="A0A0C4DN56"/>
<protein>
    <recommendedName>
        <fullName evidence="7">Glutathione S-transferase</fullName>
    </recommendedName>
</protein>
<comment type="similarity">
    <text evidence="1">Belongs to the GST superfamily.</text>
</comment>
<evidence type="ECO:0000259" key="2">
    <source>
        <dbReference type="PROSITE" id="PS50404"/>
    </source>
</evidence>
<evidence type="ECO:0000256" key="1">
    <source>
        <dbReference type="ARBA" id="ARBA00007409"/>
    </source>
</evidence>
<dbReference type="InterPro" id="IPR004045">
    <property type="entry name" value="Glutathione_S-Trfase_N"/>
</dbReference>
<dbReference type="EMBL" id="GL876966">
    <property type="protein sequence ID" value="KLU82156.1"/>
    <property type="molecule type" value="Genomic_DNA"/>
</dbReference>
<sequence>MAPIIIHHMHVSQSERIPWLCEELGIPYELKEYRRAPVLAPPEIQALHPSGTAPVIEDGDLKLAESCAIIEYIAHRHGGGRLFVGPEDPGYADFLFWWHWADGTLRKYGGWHCRTPKTVGPAKWLAGGDRFTAADIMVVFSLTTARRFTPLDLGEYPNILRYLGDVGKRDAYRTAMAKCEPDLELALEAASPKSFFA</sequence>
<gene>
    <name evidence="4" type="ORF">MAPG_01232</name>
</gene>
<dbReference type="InterPro" id="IPR040079">
    <property type="entry name" value="Glutathione_S-Trfase"/>
</dbReference>
<accession>A0A0C4DN56</accession>
<dbReference type="CDD" id="cd03046">
    <property type="entry name" value="GST_N_GTT1_like"/>
    <property type="match status" value="1"/>
</dbReference>
<dbReference type="SUPFAM" id="SSF52833">
    <property type="entry name" value="Thioredoxin-like"/>
    <property type="match status" value="1"/>
</dbReference>
<dbReference type="Gene3D" id="3.40.30.10">
    <property type="entry name" value="Glutaredoxin"/>
    <property type="match status" value="1"/>
</dbReference>
<feature type="domain" description="GST N-terminal" evidence="2">
    <location>
        <begin position="1"/>
        <end position="81"/>
    </location>
</feature>
<evidence type="ECO:0000313" key="5">
    <source>
        <dbReference type="EnsemblFungi" id="MAPG_01232T0"/>
    </source>
</evidence>
<dbReference type="EMBL" id="ADBL01000288">
    <property type="status" value="NOT_ANNOTATED_CDS"/>
    <property type="molecule type" value="Genomic_DNA"/>
</dbReference>
<dbReference type="PROSITE" id="PS50404">
    <property type="entry name" value="GST_NTER"/>
    <property type="match status" value="1"/>
</dbReference>
<dbReference type="Pfam" id="PF13409">
    <property type="entry name" value="GST_N_2"/>
    <property type="match status" value="1"/>
</dbReference>
<dbReference type="Gene3D" id="1.20.1050.10">
    <property type="match status" value="1"/>
</dbReference>
<dbReference type="PANTHER" id="PTHR44051">
    <property type="entry name" value="GLUTATHIONE S-TRANSFERASE-RELATED"/>
    <property type="match status" value="1"/>
</dbReference>
<dbReference type="InterPro" id="IPR010987">
    <property type="entry name" value="Glutathione-S-Trfase_C-like"/>
</dbReference>
<dbReference type="InterPro" id="IPR036249">
    <property type="entry name" value="Thioredoxin-like_sf"/>
</dbReference>
<evidence type="ECO:0008006" key="7">
    <source>
        <dbReference type="Google" id="ProtNLM"/>
    </source>
</evidence>
<dbReference type="SUPFAM" id="SSF47616">
    <property type="entry name" value="GST C-terminal domain-like"/>
    <property type="match status" value="1"/>
</dbReference>
<dbReference type="VEuPathDB" id="FungiDB:MAPG_01232"/>
<name>A0A0C4DN56_MAGP6</name>
<evidence type="ECO:0000259" key="3">
    <source>
        <dbReference type="PROSITE" id="PS50405"/>
    </source>
</evidence>
<keyword evidence="6" id="KW-1185">Reference proteome</keyword>
<proteinExistence type="inferred from homology"/>